<evidence type="ECO:0000256" key="5">
    <source>
        <dbReference type="ARBA" id="ARBA00022912"/>
    </source>
</evidence>
<evidence type="ECO:0000256" key="6">
    <source>
        <dbReference type="ARBA" id="ARBA00023306"/>
    </source>
</evidence>
<feature type="domain" description="Tyrosine specific protein phosphatases" evidence="9">
    <location>
        <begin position="334"/>
        <end position="396"/>
    </location>
</feature>
<keyword evidence="6" id="KW-0131">Cell cycle</keyword>
<keyword evidence="5" id="KW-0904">Protein phosphatase</keyword>
<proteinExistence type="inferred from homology"/>
<organism evidence="10 11">
    <name type="scientific">Anopheles stephensi</name>
    <name type="common">Indo-Pakistan malaria mosquito</name>
    <dbReference type="NCBI Taxonomy" id="30069"/>
    <lineage>
        <taxon>Eukaryota</taxon>
        <taxon>Metazoa</taxon>
        <taxon>Ecdysozoa</taxon>
        <taxon>Arthropoda</taxon>
        <taxon>Hexapoda</taxon>
        <taxon>Insecta</taxon>
        <taxon>Pterygota</taxon>
        <taxon>Neoptera</taxon>
        <taxon>Endopterygota</taxon>
        <taxon>Diptera</taxon>
        <taxon>Nematocera</taxon>
        <taxon>Culicoidea</taxon>
        <taxon>Culicidae</taxon>
        <taxon>Anophelinae</taxon>
        <taxon>Anopheles</taxon>
    </lineage>
</organism>
<dbReference type="SUPFAM" id="SSF52799">
    <property type="entry name" value="(Phosphotyrosine protein) phosphatases II"/>
    <property type="match status" value="2"/>
</dbReference>
<dbReference type="EnsemblMetazoa" id="ASTEI04494-RA">
    <property type="protein sequence ID" value="ASTEI04494-PA"/>
    <property type="gene ID" value="ASTEI04494"/>
</dbReference>
<evidence type="ECO:0000259" key="8">
    <source>
        <dbReference type="PROSITE" id="PS50054"/>
    </source>
</evidence>
<dbReference type="PROSITE" id="PS50056">
    <property type="entry name" value="TYR_PHOSPHATASE_2"/>
    <property type="match status" value="1"/>
</dbReference>
<dbReference type="Pfam" id="PF00782">
    <property type="entry name" value="DSPc"/>
    <property type="match status" value="1"/>
</dbReference>
<keyword evidence="4" id="KW-0378">Hydrolase</keyword>
<dbReference type="InterPro" id="IPR020422">
    <property type="entry name" value="TYR_PHOSPHATASE_DUAL_dom"/>
</dbReference>
<feature type="region of interest" description="Disordered" evidence="7">
    <location>
        <begin position="435"/>
        <end position="488"/>
    </location>
</feature>
<reference evidence="10" key="2">
    <citation type="submission" date="2020-05" db="UniProtKB">
        <authorList>
            <consortium name="EnsemblMetazoa"/>
        </authorList>
    </citation>
    <scope>IDENTIFICATION</scope>
    <source>
        <strain evidence="10">Indian</strain>
    </source>
</reference>
<dbReference type="AlphaFoldDB" id="A0A182Y7Q8"/>
<feature type="compositionally biased region" description="Low complexity" evidence="7">
    <location>
        <begin position="440"/>
        <end position="451"/>
    </location>
</feature>
<dbReference type="InterPro" id="IPR000340">
    <property type="entry name" value="Dual-sp_phosphatase_cat-dom"/>
</dbReference>
<dbReference type="CDD" id="cd17657">
    <property type="entry name" value="CDC14_N"/>
    <property type="match status" value="1"/>
</dbReference>
<feature type="compositionally biased region" description="Polar residues" evidence="7">
    <location>
        <begin position="458"/>
        <end position="467"/>
    </location>
</feature>
<dbReference type="STRING" id="30069.A0A182Y7Q8"/>
<comment type="similarity">
    <text evidence="1">Belongs to the protein-tyrosine phosphatase family. Non-receptor class CDC14 subfamily.</text>
</comment>
<name>A0A182Y7Q8_ANOST</name>
<keyword evidence="3" id="KW-0132">Cell division</keyword>
<keyword evidence="11" id="KW-1185">Reference proteome</keyword>
<dbReference type="EC" id="3.1.3.48" evidence="2"/>
<evidence type="ECO:0000256" key="2">
    <source>
        <dbReference type="ARBA" id="ARBA00013064"/>
    </source>
</evidence>
<dbReference type="CDD" id="cd14499">
    <property type="entry name" value="CDC14_C"/>
    <property type="match status" value="1"/>
</dbReference>
<evidence type="ECO:0000313" key="10">
    <source>
        <dbReference type="EnsemblMetazoa" id="ASTEI04494-PA"/>
    </source>
</evidence>
<dbReference type="InterPro" id="IPR016130">
    <property type="entry name" value="Tyr_Pase_AS"/>
</dbReference>
<dbReference type="VEuPathDB" id="VectorBase:ASTEI20_043867"/>
<dbReference type="Proteomes" id="UP000076408">
    <property type="component" value="Unassembled WGS sequence"/>
</dbReference>
<dbReference type="VEuPathDB" id="VectorBase:ASTE004361"/>
<feature type="compositionally biased region" description="Acidic residues" evidence="7">
    <location>
        <begin position="474"/>
        <end position="483"/>
    </location>
</feature>
<dbReference type="PANTHER" id="PTHR23339">
    <property type="entry name" value="TYROSINE SPECIFIC PROTEIN PHOSPHATASE AND DUAL SPECIFICITY PROTEIN PHOSPHATASE"/>
    <property type="match status" value="1"/>
</dbReference>
<dbReference type="OMA" id="AYEHYER"/>
<evidence type="ECO:0000256" key="1">
    <source>
        <dbReference type="ARBA" id="ARBA00007315"/>
    </source>
</evidence>
<feature type="domain" description="Tyrosine-protein phosphatase" evidence="8">
    <location>
        <begin position="252"/>
        <end position="414"/>
    </location>
</feature>
<accession>A0A182Y7Q8</accession>
<dbReference type="GO" id="GO:0051301">
    <property type="term" value="P:cell division"/>
    <property type="evidence" value="ECO:0007669"/>
    <property type="project" value="UniProtKB-KW"/>
</dbReference>
<evidence type="ECO:0000313" key="11">
    <source>
        <dbReference type="Proteomes" id="UP000076408"/>
    </source>
</evidence>
<dbReference type="InterPro" id="IPR044506">
    <property type="entry name" value="CDC14_C"/>
</dbReference>
<reference evidence="11" key="1">
    <citation type="journal article" date="2014" name="Genome Biol.">
        <title>Genome analysis of a major urban malaria vector mosquito, Anopheles stephensi.</title>
        <authorList>
            <person name="Jiang X."/>
            <person name="Peery A."/>
            <person name="Hall A.B."/>
            <person name="Sharma A."/>
            <person name="Chen X.G."/>
            <person name="Waterhouse R.M."/>
            <person name="Komissarov A."/>
            <person name="Riehle M.M."/>
            <person name="Shouche Y."/>
            <person name="Sharakhova M.V."/>
            <person name="Lawson D."/>
            <person name="Pakpour N."/>
            <person name="Arensburger P."/>
            <person name="Davidson V.L."/>
            <person name="Eiglmeier K."/>
            <person name="Emrich S."/>
            <person name="George P."/>
            <person name="Kennedy R.C."/>
            <person name="Mane S.P."/>
            <person name="Maslen G."/>
            <person name="Oringanje C."/>
            <person name="Qi Y."/>
            <person name="Settlage R."/>
            <person name="Tojo M."/>
            <person name="Tubio J.M."/>
            <person name="Unger M.F."/>
            <person name="Wang B."/>
            <person name="Vernick K.D."/>
            <person name="Ribeiro J.M."/>
            <person name="James A.A."/>
            <person name="Michel K."/>
            <person name="Riehle M.A."/>
            <person name="Luckhart S."/>
            <person name="Sharakhov I.V."/>
            <person name="Tu Z."/>
        </authorList>
    </citation>
    <scope>NUCLEOTIDE SEQUENCE [LARGE SCALE GENOMIC DNA]</scope>
    <source>
        <strain evidence="11">Indian</strain>
    </source>
</reference>
<dbReference type="Pfam" id="PF14671">
    <property type="entry name" value="DSPn"/>
    <property type="match status" value="1"/>
</dbReference>
<dbReference type="PROSITE" id="PS00383">
    <property type="entry name" value="TYR_PHOSPHATASE_1"/>
    <property type="match status" value="1"/>
</dbReference>
<protein>
    <recommendedName>
        <fullName evidence="2">protein-tyrosine-phosphatase</fullName>
        <ecNumber evidence="2">3.1.3.48</ecNumber>
    </recommendedName>
</protein>
<dbReference type="GO" id="GO:0004725">
    <property type="term" value="F:protein tyrosine phosphatase activity"/>
    <property type="evidence" value="ECO:0007669"/>
    <property type="project" value="UniProtKB-EC"/>
</dbReference>
<dbReference type="InterPro" id="IPR029260">
    <property type="entry name" value="DSPn"/>
</dbReference>
<dbReference type="FunFam" id="3.90.190.10:FF:000006">
    <property type="entry name" value="Dual specificity protein phosphatase CDC14B"/>
    <property type="match status" value="1"/>
</dbReference>
<dbReference type="Gene3D" id="3.90.190.10">
    <property type="entry name" value="Protein tyrosine phosphatase superfamily"/>
    <property type="match status" value="2"/>
</dbReference>
<dbReference type="InterPro" id="IPR000387">
    <property type="entry name" value="Tyr_Pase_dom"/>
</dbReference>
<sequence length="557" mass="63506">MKWAFTELEDMEDMSPMFTIVRVCVLGYNRNQSLPQSPKQSHKHPNPCQEAMARHNQTTAPLHICSSDDEMREAENNSLVESVTIVPGRIQMAIMTKKPRAEKNAASYYFTTDEQLVYANFYQDFGPLNLAKLYRFCTFLNNALQDEIHADKTFYYYTRNEPKKILNAAYLIGSYIIIYRQFNVPTVMKTLGPILKHANGAKFCDASINDLAFLSLKDCFGGIHKAVQKNFFDFDDFNVDDYEHYECVENGDFNWIVPDKLLAFCGPNSRTERTSDSVMLGPEVYIDYFHANNVTVVVRLNSPRYDAHAFTRAGIQHHDLYFSDGSSPSERLAKQFLKIVENARGAVAVHCKAGLGRTGTLIGAYLIKHYQFTAMEAIAWLRICRPGSVIGQQQTWLNSKQTQLLQEGEIYRQQRHHLYNPPEKHDHGVYSMVREEHTQKSTQPPGTQPTTDQELDSENVQRISQRVDTMRLNDEDDQEEEGDRVDSVSQTNNNIVHCKPIRTKKVAKLTTRHTRWTRSNNGRTVVSNATTTATAVRRGRGNVTPLGGTPQRASLQE</sequence>
<evidence type="ECO:0000256" key="3">
    <source>
        <dbReference type="ARBA" id="ARBA00022618"/>
    </source>
</evidence>
<evidence type="ECO:0000259" key="9">
    <source>
        <dbReference type="PROSITE" id="PS50056"/>
    </source>
</evidence>
<evidence type="ECO:0000256" key="4">
    <source>
        <dbReference type="ARBA" id="ARBA00022801"/>
    </source>
</evidence>
<dbReference type="InterPro" id="IPR050561">
    <property type="entry name" value="PTP"/>
</dbReference>
<dbReference type="InterPro" id="IPR029021">
    <property type="entry name" value="Prot-tyrosine_phosphatase-like"/>
</dbReference>
<dbReference type="PROSITE" id="PS50054">
    <property type="entry name" value="TYR_PHOSPHATASE_DUAL"/>
    <property type="match status" value="1"/>
</dbReference>
<evidence type="ECO:0000256" key="7">
    <source>
        <dbReference type="SAM" id="MobiDB-lite"/>
    </source>
</evidence>
<dbReference type="SMART" id="SM00195">
    <property type="entry name" value="DSPc"/>
    <property type="match status" value="1"/>
</dbReference>
<dbReference type="VEuPathDB" id="VectorBase:ASTEI04494"/>